<dbReference type="Gene3D" id="3.40.50.880">
    <property type="match status" value="1"/>
</dbReference>
<proteinExistence type="inferred from homology"/>
<gene>
    <name evidence="3" type="ORF">RISK_003145</name>
</gene>
<dbReference type="AlphaFoldDB" id="A0A0J1BE72"/>
<dbReference type="RefSeq" id="WP_047814678.1">
    <property type="nucleotide sequence ID" value="NZ_LECT01000025.1"/>
</dbReference>
<protein>
    <submittedName>
        <fullName evidence="3">ThiJ/PfpI family protein</fullName>
    </submittedName>
</protein>
<dbReference type="Pfam" id="PF01965">
    <property type="entry name" value="DJ-1_PfpI"/>
    <property type="match status" value="1"/>
</dbReference>
<comment type="caution">
    <text evidence="3">The sequence shown here is derived from an EMBL/GenBank/DDBJ whole genome shotgun (WGS) entry which is preliminary data.</text>
</comment>
<organism evidence="3 4">
    <name type="scientific">Rhodopirellula islandica</name>
    <dbReference type="NCBI Taxonomy" id="595434"/>
    <lineage>
        <taxon>Bacteria</taxon>
        <taxon>Pseudomonadati</taxon>
        <taxon>Planctomycetota</taxon>
        <taxon>Planctomycetia</taxon>
        <taxon>Pirellulales</taxon>
        <taxon>Pirellulaceae</taxon>
        <taxon>Rhodopirellula</taxon>
    </lineage>
</organism>
<name>A0A0J1BE72_RHOIS</name>
<dbReference type="PATRIC" id="fig|595434.4.peg.2997"/>
<evidence type="ECO:0000313" key="3">
    <source>
        <dbReference type="EMBL" id="KLU04877.1"/>
    </source>
</evidence>
<dbReference type="EMBL" id="LECT01000025">
    <property type="protein sequence ID" value="KLU04877.1"/>
    <property type="molecule type" value="Genomic_DNA"/>
</dbReference>
<dbReference type="PANTHER" id="PTHR43068:SF1">
    <property type="entry name" value="SLR1854 PROTEIN"/>
    <property type="match status" value="1"/>
</dbReference>
<evidence type="ECO:0000256" key="1">
    <source>
        <dbReference type="ARBA" id="ARBA00008542"/>
    </source>
</evidence>
<dbReference type="STRING" id="595434.RISK_003145"/>
<dbReference type="Proteomes" id="UP000036367">
    <property type="component" value="Unassembled WGS sequence"/>
</dbReference>
<evidence type="ECO:0000259" key="2">
    <source>
        <dbReference type="Pfam" id="PF01965"/>
    </source>
</evidence>
<dbReference type="CDD" id="cd03169">
    <property type="entry name" value="GATase1_PfpI_1"/>
    <property type="match status" value="1"/>
</dbReference>
<dbReference type="InterPro" id="IPR002818">
    <property type="entry name" value="DJ-1/PfpI"/>
</dbReference>
<accession>A0A0J1BE72</accession>
<dbReference type="InterPro" id="IPR029062">
    <property type="entry name" value="Class_I_gatase-like"/>
</dbReference>
<keyword evidence="4" id="KW-1185">Reference proteome</keyword>
<dbReference type="PROSITE" id="PS51276">
    <property type="entry name" value="PEPTIDASE_C56_PFPI"/>
    <property type="match status" value="1"/>
</dbReference>
<feature type="domain" description="DJ-1/PfpI" evidence="2">
    <location>
        <begin position="23"/>
        <end position="186"/>
    </location>
</feature>
<comment type="similarity">
    <text evidence="1">Belongs to the peptidase C56 family.</text>
</comment>
<dbReference type="OrthoDB" id="9800516at2"/>
<dbReference type="PANTHER" id="PTHR43068">
    <property type="entry name" value="SLR1854 PROTEIN"/>
    <property type="match status" value="1"/>
</dbReference>
<reference evidence="3" key="1">
    <citation type="submission" date="2015-05" db="EMBL/GenBank/DDBJ databases">
        <title>Permanent draft genome of Rhodopirellula islandicus K833.</title>
        <authorList>
            <person name="Kizina J."/>
            <person name="Richter M."/>
            <person name="Glockner F.O."/>
            <person name="Harder J."/>
        </authorList>
    </citation>
    <scope>NUCLEOTIDE SEQUENCE [LARGE SCALE GENOMIC DNA]</scope>
    <source>
        <strain evidence="3">K833</strain>
    </source>
</reference>
<evidence type="ECO:0000313" key="4">
    <source>
        <dbReference type="Proteomes" id="UP000036367"/>
    </source>
</evidence>
<sequence>MAQTSGCHTTSPTAKPQDFVMEKVLIVIGDATELLDTMYPYYRLQEAGFEPIVTAPEKRLYQLVLHEVKPGWTITKEWEGYTLDCDVPFAEVKEDDYAGIFFSGGRAPEYIRYDKDLVRITQHFFDTNKPIASVCHGVEIPAYADRVRGRRMATVAKCQFDLEVCGGIFVDEPCVIDGNLVSGRTYRDNGFYIAPWINQLEAARDSKG</sequence>
<dbReference type="InterPro" id="IPR006286">
    <property type="entry name" value="C56_PfpI-like"/>
</dbReference>
<dbReference type="SUPFAM" id="SSF52317">
    <property type="entry name" value="Class I glutamine amidotransferase-like"/>
    <property type="match status" value="1"/>
</dbReference>